<proteinExistence type="predicted"/>
<feature type="domain" description="Fibronectin type-III" evidence="12">
    <location>
        <begin position="126"/>
        <end position="227"/>
    </location>
</feature>
<dbReference type="InterPro" id="IPR036116">
    <property type="entry name" value="FN3_sf"/>
</dbReference>
<keyword evidence="4" id="KW-0677">Repeat</keyword>
<evidence type="ECO:0000256" key="4">
    <source>
        <dbReference type="ARBA" id="ARBA00022737"/>
    </source>
</evidence>
<dbReference type="InterPro" id="IPR051622">
    <property type="entry name" value="R-tyr_protein_phosphatases"/>
</dbReference>
<keyword evidence="5 10" id="KW-1133">Transmembrane helix</keyword>
<comment type="subcellular location">
    <subcellularLocation>
        <location evidence="1">Membrane</location>
        <topology evidence="1">Single-pass type I membrane protein</topology>
    </subcellularLocation>
</comment>
<evidence type="ECO:0000256" key="7">
    <source>
        <dbReference type="ARBA" id="ARBA00023157"/>
    </source>
</evidence>
<dbReference type="SUPFAM" id="SSF49265">
    <property type="entry name" value="Fibronectin type III"/>
    <property type="match status" value="1"/>
</dbReference>
<name>A0A915ADV3_PARUN</name>
<dbReference type="GO" id="GO:0016020">
    <property type="term" value="C:membrane"/>
    <property type="evidence" value="ECO:0007669"/>
    <property type="project" value="UniProtKB-SubCell"/>
</dbReference>
<dbReference type="Gene3D" id="2.60.40.10">
    <property type="entry name" value="Immunoglobulins"/>
    <property type="match status" value="1"/>
</dbReference>
<dbReference type="WBParaSite" id="PgR006_g030_t03">
    <property type="protein sequence ID" value="PgR006_g030_t03"/>
    <property type="gene ID" value="PgR006_g030"/>
</dbReference>
<evidence type="ECO:0000313" key="14">
    <source>
        <dbReference type="WBParaSite" id="PgR006_g030_t03"/>
    </source>
</evidence>
<feature type="signal peptide" evidence="11">
    <location>
        <begin position="1"/>
        <end position="17"/>
    </location>
</feature>
<dbReference type="SMART" id="SM00060">
    <property type="entry name" value="FN3"/>
    <property type="match status" value="3"/>
</dbReference>
<feature type="chain" id="PRO_5037344444" evidence="11">
    <location>
        <begin position="18"/>
        <end position="688"/>
    </location>
</feature>
<evidence type="ECO:0000256" key="2">
    <source>
        <dbReference type="ARBA" id="ARBA00022692"/>
    </source>
</evidence>
<dbReference type="PANTHER" id="PTHR24051">
    <property type="entry name" value="SUSHI DOMAIN-CONTAINING PROTEIN 1"/>
    <property type="match status" value="1"/>
</dbReference>
<dbReference type="Pfam" id="PF00041">
    <property type="entry name" value="fn3"/>
    <property type="match status" value="1"/>
</dbReference>
<feature type="compositionally biased region" description="Polar residues" evidence="9">
    <location>
        <begin position="661"/>
        <end position="672"/>
    </location>
</feature>
<evidence type="ECO:0000256" key="8">
    <source>
        <dbReference type="ARBA" id="ARBA00023180"/>
    </source>
</evidence>
<keyword evidence="3 11" id="KW-0732">Signal</keyword>
<keyword evidence="2 10" id="KW-0812">Transmembrane</keyword>
<keyword evidence="13" id="KW-1185">Reference proteome</keyword>
<accession>A0A915ADV3</accession>
<dbReference type="PANTHER" id="PTHR24051:SF9">
    <property type="entry name" value="FIBRONECTIN TYPE-III DOMAIN-CONTAINING PROTEIN"/>
    <property type="match status" value="1"/>
</dbReference>
<dbReference type="Pfam" id="PF23144">
    <property type="entry name" value="Fn3_PTPRU"/>
    <property type="match status" value="1"/>
</dbReference>
<keyword evidence="8" id="KW-0325">Glycoprotein</keyword>
<protein>
    <submittedName>
        <fullName evidence="14">Fibronectin type-III domain-containing protein</fullName>
    </submittedName>
</protein>
<dbReference type="CDD" id="cd00063">
    <property type="entry name" value="FN3"/>
    <property type="match status" value="1"/>
</dbReference>
<keyword evidence="6 10" id="KW-0472">Membrane</keyword>
<dbReference type="PROSITE" id="PS50853">
    <property type="entry name" value="FN3"/>
    <property type="match status" value="2"/>
</dbReference>
<evidence type="ECO:0000256" key="5">
    <source>
        <dbReference type="ARBA" id="ARBA00022989"/>
    </source>
</evidence>
<evidence type="ECO:0000259" key="12">
    <source>
        <dbReference type="PROSITE" id="PS50853"/>
    </source>
</evidence>
<feature type="region of interest" description="Disordered" evidence="9">
    <location>
        <begin position="661"/>
        <end position="688"/>
    </location>
</feature>
<dbReference type="InterPro" id="IPR003961">
    <property type="entry name" value="FN3_dom"/>
</dbReference>
<reference evidence="14" key="1">
    <citation type="submission" date="2022-11" db="UniProtKB">
        <authorList>
            <consortium name="WormBaseParasite"/>
        </authorList>
    </citation>
    <scope>IDENTIFICATION</scope>
</reference>
<evidence type="ECO:0000256" key="11">
    <source>
        <dbReference type="SAM" id="SignalP"/>
    </source>
</evidence>
<feature type="transmembrane region" description="Helical" evidence="10">
    <location>
        <begin position="604"/>
        <end position="629"/>
    </location>
</feature>
<dbReference type="InterPro" id="IPR057598">
    <property type="entry name" value="Fn3_PTPRU"/>
</dbReference>
<evidence type="ECO:0000256" key="9">
    <source>
        <dbReference type="SAM" id="MobiDB-lite"/>
    </source>
</evidence>
<keyword evidence="7" id="KW-1015">Disulfide bond</keyword>
<organism evidence="13 14">
    <name type="scientific">Parascaris univalens</name>
    <name type="common">Nematode worm</name>
    <dbReference type="NCBI Taxonomy" id="6257"/>
    <lineage>
        <taxon>Eukaryota</taxon>
        <taxon>Metazoa</taxon>
        <taxon>Ecdysozoa</taxon>
        <taxon>Nematoda</taxon>
        <taxon>Chromadorea</taxon>
        <taxon>Rhabditida</taxon>
        <taxon>Spirurina</taxon>
        <taxon>Ascaridomorpha</taxon>
        <taxon>Ascaridoidea</taxon>
        <taxon>Ascarididae</taxon>
        <taxon>Parascaris</taxon>
    </lineage>
</organism>
<sequence length="688" mass="77606">MWSTLSIALLFAVITLCQEYYSEEEETHIEEIDVSNDYIHFTWIVDKSLNKSLTSLRIVAATMKGSSSTSPVAVVIAPNVTAYKFEGLVGNTTYRISVEGFANKRSVFYTSTLISTSLAALDWLPAPTDISLTDKTSDSLEITWTTPIVASASNQAMVNQHLVSAFEFNSVTKISTQRRRFPVRFPNTRIRLEGLQPRTVYNITIQAGTDFGFGSLGWAAFATLGDGEQFILRLKSRTPNSLTVKWPLSWLSAPNVPYTIRAKTLYSIDGSDKEVSVTSYNEPGRSPEYTLRNLAAGAIFNVTMSTHSESTSGNVFGVRTYPSAQSRKVTWAVFSTLQQGEFVVEEPRLAAETDTAASIVWQKIHHQEAVFYQVRYAPNDGGKSSILEPQSEADLECPKVGCDWLCTLVFNLRQRPRDFSFDVRAKVEGIWNKWVPIARRPWNLMERVCTINPPPFFVENIGVRDFMREIDIGSADTFDKNAWKYLIVIDLRGGGDNVMSAIDLSRLNDKATSEYDRIPYYITAGLTPQQVEQRINFKIGDGKVYGGYLNYPLERDANPRWYLIPLSDTENEIMEPTLKSCGFKEDGTVQCDFTMMQLLSYIPWWIGVALASITIFLLVLICLGIISLIRKCICSCSKRRHHSIDMSVNYIHEESPRMSNSRRLSRFNNTSDSRQHNDETIPITQRVS</sequence>
<dbReference type="Proteomes" id="UP000887569">
    <property type="component" value="Unplaced"/>
</dbReference>
<evidence type="ECO:0000256" key="3">
    <source>
        <dbReference type="ARBA" id="ARBA00022729"/>
    </source>
</evidence>
<evidence type="ECO:0000256" key="6">
    <source>
        <dbReference type="ARBA" id="ARBA00023136"/>
    </source>
</evidence>
<evidence type="ECO:0000256" key="1">
    <source>
        <dbReference type="ARBA" id="ARBA00004479"/>
    </source>
</evidence>
<feature type="domain" description="Fibronectin type-III" evidence="12">
    <location>
        <begin position="25"/>
        <end position="119"/>
    </location>
</feature>
<evidence type="ECO:0000256" key="10">
    <source>
        <dbReference type="SAM" id="Phobius"/>
    </source>
</evidence>
<dbReference type="InterPro" id="IPR013783">
    <property type="entry name" value="Ig-like_fold"/>
</dbReference>
<evidence type="ECO:0000313" key="13">
    <source>
        <dbReference type="Proteomes" id="UP000887569"/>
    </source>
</evidence>
<dbReference type="AlphaFoldDB" id="A0A915ADV3"/>